<dbReference type="GO" id="GO:0004185">
    <property type="term" value="F:serine-type carboxypeptidase activity"/>
    <property type="evidence" value="ECO:0007669"/>
    <property type="project" value="UniProtKB-UniRule"/>
</dbReference>
<evidence type="ECO:0000313" key="19">
    <source>
        <dbReference type="Proteomes" id="UP000799429"/>
    </source>
</evidence>
<evidence type="ECO:0000256" key="9">
    <source>
        <dbReference type="ARBA" id="ARBA00022801"/>
    </source>
</evidence>
<evidence type="ECO:0000256" key="14">
    <source>
        <dbReference type="ARBA" id="ARBA00037042"/>
    </source>
</evidence>
<evidence type="ECO:0000256" key="13">
    <source>
        <dbReference type="ARBA" id="ARBA00023180"/>
    </source>
</evidence>
<dbReference type="PRINTS" id="PR00724">
    <property type="entry name" value="CRBOXYPTASEC"/>
</dbReference>
<evidence type="ECO:0000313" key="18">
    <source>
        <dbReference type="EMBL" id="KAF2840727.1"/>
    </source>
</evidence>
<dbReference type="Proteomes" id="UP000799429">
    <property type="component" value="Unassembled WGS sequence"/>
</dbReference>
<evidence type="ECO:0000256" key="8">
    <source>
        <dbReference type="ARBA" id="ARBA00022729"/>
    </source>
</evidence>
<keyword evidence="4 15" id="KW-0121">Carboxypeptidase</keyword>
<keyword evidence="10 17" id="KW-1133">Transmembrane helix</keyword>
<evidence type="ECO:0000256" key="11">
    <source>
        <dbReference type="ARBA" id="ARBA00023034"/>
    </source>
</evidence>
<evidence type="ECO:0000256" key="5">
    <source>
        <dbReference type="ARBA" id="ARBA00022670"/>
    </source>
</evidence>
<sequence length="585" mass="65621">MHAGHIEVSAENNGHLFFWHFQNRHIADSQKTVIWLNGGPGCSSMDGALMEIGPYRVGPGGKLRYNNGSWDEFANVLFVDNPVGTGFSYVDTNSYVHELPEMAEQFITFLESWFSIFPEYSHDEIYLAGESYAGQHIPYIAKAILDRNKVSQEPWKLSGLLIGNGWIAPGQQYYAYLQYAYKSGLIQGGTDKAKKVEAQQAICQKILETTGQDAVEIPECEEVLQVILRLTNDRSSNQGCVNMYDIRLRDSYPSCGMNWPPDLDHVTPYLRREDVIQALHVDPAKRSGWTECNGAVGSNFRARNSKPSVELLPDLLAELPIILFSGDKDMICNHIGTEELINNLKWNGGVGFERSPGTWAPRQDWTFEEEPAGFYQEARNLTYIVFYNSSHMVPFDYPRRTRDMLDRFIGIDIGDIGGEPADSRIGGEKGPLTSVGSHPNSTAAEEAEEQKLKDATWHAYYKSGEVALVVVAIAAGLWGFFVWRDRRRRRAGYTSLFGGNPHDSRPGSSRGGAGLEGFRNKRHGRDIEAADFDENELDEVSSSESLRKQSDKDREMERERYSLGEDSDDEEVGGSREKLTGGQPR</sequence>
<dbReference type="GO" id="GO:0006508">
    <property type="term" value="P:proteolysis"/>
    <property type="evidence" value="ECO:0007669"/>
    <property type="project" value="UniProtKB-KW"/>
</dbReference>
<dbReference type="InterPro" id="IPR018202">
    <property type="entry name" value="Ser_caboxypep_ser_AS"/>
</dbReference>
<feature type="region of interest" description="Disordered" evidence="16">
    <location>
        <begin position="494"/>
        <end position="585"/>
    </location>
</feature>
<keyword evidence="11" id="KW-0333">Golgi apparatus</keyword>
<keyword evidence="5 15" id="KW-0645">Protease</keyword>
<evidence type="ECO:0000256" key="15">
    <source>
        <dbReference type="RuleBase" id="RU361156"/>
    </source>
</evidence>
<keyword evidence="6 17" id="KW-0812">Transmembrane</keyword>
<protein>
    <recommendedName>
        <fullName evidence="15">Carboxypeptidase</fullName>
        <ecNumber evidence="15">3.4.16.-</ecNumber>
    </recommendedName>
</protein>
<evidence type="ECO:0000256" key="17">
    <source>
        <dbReference type="SAM" id="Phobius"/>
    </source>
</evidence>
<organism evidence="18 19">
    <name type="scientific">Patellaria atrata CBS 101060</name>
    <dbReference type="NCBI Taxonomy" id="1346257"/>
    <lineage>
        <taxon>Eukaryota</taxon>
        <taxon>Fungi</taxon>
        <taxon>Dikarya</taxon>
        <taxon>Ascomycota</taxon>
        <taxon>Pezizomycotina</taxon>
        <taxon>Dothideomycetes</taxon>
        <taxon>Dothideomycetes incertae sedis</taxon>
        <taxon>Patellariales</taxon>
        <taxon>Patellariaceae</taxon>
        <taxon>Patellaria</taxon>
    </lineage>
</organism>
<dbReference type="FunFam" id="3.40.50.1820:FF:000121">
    <property type="entry name" value="Carboxypeptidase D"/>
    <property type="match status" value="1"/>
</dbReference>
<feature type="compositionally biased region" description="Acidic residues" evidence="16">
    <location>
        <begin position="529"/>
        <end position="541"/>
    </location>
</feature>
<feature type="transmembrane region" description="Helical" evidence="17">
    <location>
        <begin position="466"/>
        <end position="483"/>
    </location>
</feature>
<dbReference type="EMBL" id="MU006092">
    <property type="protein sequence ID" value="KAF2840727.1"/>
    <property type="molecule type" value="Genomic_DNA"/>
</dbReference>
<dbReference type="PANTHER" id="PTHR11802">
    <property type="entry name" value="SERINE PROTEASE FAMILY S10 SERINE CARBOXYPEPTIDASE"/>
    <property type="match status" value="1"/>
</dbReference>
<evidence type="ECO:0000256" key="10">
    <source>
        <dbReference type="ARBA" id="ARBA00022989"/>
    </source>
</evidence>
<evidence type="ECO:0000256" key="4">
    <source>
        <dbReference type="ARBA" id="ARBA00022645"/>
    </source>
</evidence>
<dbReference type="Gene3D" id="3.40.50.1820">
    <property type="entry name" value="alpha/beta hydrolase"/>
    <property type="match status" value="1"/>
</dbReference>
<comment type="subcellular location">
    <subcellularLocation>
        <location evidence="2">Golgi apparatus</location>
        <location evidence="2">trans-Golgi network membrane</location>
        <topology evidence="2">Single-pass type I membrane protein</topology>
    </subcellularLocation>
</comment>
<gene>
    <name evidence="18" type="ORF">M501DRAFT_1001742</name>
</gene>
<evidence type="ECO:0000256" key="3">
    <source>
        <dbReference type="ARBA" id="ARBA00009431"/>
    </source>
</evidence>
<dbReference type="EC" id="3.4.16.-" evidence="15"/>
<keyword evidence="13" id="KW-0325">Glycoprotein</keyword>
<dbReference type="InterPro" id="IPR001563">
    <property type="entry name" value="Peptidase_S10"/>
</dbReference>
<dbReference type="GO" id="GO:0006915">
    <property type="term" value="P:apoptotic process"/>
    <property type="evidence" value="ECO:0007669"/>
    <property type="project" value="UniProtKB-KW"/>
</dbReference>
<evidence type="ECO:0000256" key="12">
    <source>
        <dbReference type="ARBA" id="ARBA00023136"/>
    </source>
</evidence>
<evidence type="ECO:0000256" key="16">
    <source>
        <dbReference type="SAM" id="MobiDB-lite"/>
    </source>
</evidence>
<dbReference type="AlphaFoldDB" id="A0A9P4SF81"/>
<accession>A0A9P4SF81</accession>
<dbReference type="GO" id="GO:0005802">
    <property type="term" value="C:trans-Golgi network"/>
    <property type="evidence" value="ECO:0007669"/>
    <property type="project" value="TreeGrafter"/>
</dbReference>
<dbReference type="Pfam" id="PF00450">
    <property type="entry name" value="Peptidase_S10"/>
    <property type="match status" value="1"/>
</dbReference>
<dbReference type="InterPro" id="IPR029058">
    <property type="entry name" value="AB_hydrolase_fold"/>
</dbReference>
<dbReference type="OrthoDB" id="443318at2759"/>
<dbReference type="PANTHER" id="PTHR11802:SF190">
    <property type="entry name" value="PHEROMONE-PROCESSING CARBOXYPEPTIDASE KEX1"/>
    <property type="match status" value="1"/>
</dbReference>
<comment type="caution">
    <text evidence="18">The sequence shown here is derived from an EMBL/GenBank/DDBJ whole genome shotgun (WGS) entry which is preliminary data.</text>
</comment>
<keyword evidence="12 17" id="KW-0472">Membrane</keyword>
<evidence type="ECO:0000256" key="7">
    <source>
        <dbReference type="ARBA" id="ARBA00022703"/>
    </source>
</evidence>
<comment type="function">
    <text evidence="14">Protease with a carboxypeptidase B-like function involved in the C-terminal processing of the lysine and arginine residues from protein precursors. Promotes cell fusion and is involved in the programmed cell death.</text>
</comment>
<comment type="similarity">
    <text evidence="3 15">Belongs to the peptidase S10 family.</text>
</comment>
<reference evidence="18" key="1">
    <citation type="journal article" date="2020" name="Stud. Mycol.">
        <title>101 Dothideomycetes genomes: a test case for predicting lifestyles and emergence of pathogens.</title>
        <authorList>
            <person name="Haridas S."/>
            <person name="Albert R."/>
            <person name="Binder M."/>
            <person name="Bloem J."/>
            <person name="Labutti K."/>
            <person name="Salamov A."/>
            <person name="Andreopoulos B."/>
            <person name="Baker S."/>
            <person name="Barry K."/>
            <person name="Bills G."/>
            <person name="Bluhm B."/>
            <person name="Cannon C."/>
            <person name="Castanera R."/>
            <person name="Culley D."/>
            <person name="Daum C."/>
            <person name="Ezra D."/>
            <person name="Gonzalez J."/>
            <person name="Henrissat B."/>
            <person name="Kuo A."/>
            <person name="Liang C."/>
            <person name="Lipzen A."/>
            <person name="Lutzoni F."/>
            <person name="Magnuson J."/>
            <person name="Mondo S."/>
            <person name="Nolan M."/>
            <person name="Ohm R."/>
            <person name="Pangilinan J."/>
            <person name="Park H.-J."/>
            <person name="Ramirez L."/>
            <person name="Alfaro M."/>
            <person name="Sun H."/>
            <person name="Tritt A."/>
            <person name="Yoshinaga Y."/>
            <person name="Zwiers L.-H."/>
            <person name="Turgeon B."/>
            <person name="Goodwin S."/>
            <person name="Spatafora J."/>
            <person name="Crous P."/>
            <person name="Grigoriev I."/>
        </authorList>
    </citation>
    <scope>NUCLEOTIDE SEQUENCE</scope>
    <source>
        <strain evidence="18">CBS 101060</strain>
    </source>
</reference>
<comment type="catalytic activity">
    <reaction evidence="1">
        <text>Preferential release of a C-terminal arginine or lysine residue.</text>
        <dbReference type="EC" id="3.4.16.6"/>
    </reaction>
</comment>
<evidence type="ECO:0000256" key="2">
    <source>
        <dbReference type="ARBA" id="ARBA00004393"/>
    </source>
</evidence>
<feature type="compositionally biased region" description="Basic and acidic residues" evidence="16">
    <location>
        <begin position="545"/>
        <end position="563"/>
    </location>
</feature>
<keyword evidence="7" id="KW-0053">Apoptosis</keyword>
<keyword evidence="8" id="KW-0732">Signal</keyword>
<keyword evidence="19" id="KW-1185">Reference proteome</keyword>
<proteinExistence type="inferred from homology"/>
<dbReference type="SUPFAM" id="SSF53474">
    <property type="entry name" value="alpha/beta-Hydrolases"/>
    <property type="match status" value="1"/>
</dbReference>
<keyword evidence="9 15" id="KW-0378">Hydrolase</keyword>
<evidence type="ECO:0000256" key="6">
    <source>
        <dbReference type="ARBA" id="ARBA00022692"/>
    </source>
</evidence>
<evidence type="ECO:0000256" key="1">
    <source>
        <dbReference type="ARBA" id="ARBA00001003"/>
    </source>
</evidence>
<name>A0A9P4SF81_9PEZI</name>
<feature type="region of interest" description="Disordered" evidence="16">
    <location>
        <begin position="419"/>
        <end position="449"/>
    </location>
</feature>
<feature type="compositionally biased region" description="Polar residues" evidence="16">
    <location>
        <begin position="434"/>
        <end position="443"/>
    </location>
</feature>
<dbReference type="PROSITE" id="PS00131">
    <property type="entry name" value="CARBOXYPEPT_SER_SER"/>
    <property type="match status" value="1"/>
</dbReference>